<dbReference type="RefSeq" id="WP_143646185.1">
    <property type="nucleotide sequence ID" value="NZ_JABJXA010000021.1"/>
</dbReference>
<reference evidence="5" key="3">
    <citation type="journal article" name="Syst. Appl. Microbiol.">
        <title>Streptomyces alkaliterrae sp. nov., isolated from an alkaline soil, and emended descriptions of Streptomyces alkaliphilus, Streptomyces calidiresistens and Streptomyces durbertensis.</title>
        <authorList>
            <person name="Swiecimska M."/>
            <person name="Golinska P."/>
            <person name="Nouioui I."/>
            <person name="Wypij M."/>
            <person name="Rai M."/>
            <person name="Sangal V."/>
            <person name="Goodfellow M."/>
        </authorList>
    </citation>
    <scope>NUCLEOTIDE SEQUENCE</scope>
    <source>
        <strain evidence="5">OF8</strain>
    </source>
</reference>
<dbReference type="GO" id="GO:0045892">
    <property type="term" value="P:negative regulation of DNA-templated transcription"/>
    <property type="evidence" value="ECO:0007669"/>
    <property type="project" value="TreeGrafter"/>
</dbReference>
<dbReference type="SUPFAM" id="SSF64288">
    <property type="entry name" value="Chorismate lyase-like"/>
    <property type="match status" value="1"/>
</dbReference>
<dbReference type="SMART" id="SM00345">
    <property type="entry name" value="HTH_GNTR"/>
    <property type="match status" value="1"/>
</dbReference>
<dbReference type="PANTHER" id="PTHR44846:SF17">
    <property type="entry name" value="GNTR-FAMILY TRANSCRIPTIONAL REGULATOR"/>
    <property type="match status" value="1"/>
</dbReference>
<name>A0A5P0YLE1_9ACTN</name>
<evidence type="ECO:0000256" key="2">
    <source>
        <dbReference type="ARBA" id="ARBA00023125"/>
    </source>
</evidence>
<dbReference type="Proteomes" id="UP000320857">
    <property type="component" value="Unassembled WGS sequence"/>
</dbReference>
<evidence type="ECO:0000313" key="7">
    <source>
        <dbReference type="Proteomes" id="UP000320857"/>
    </source>
</evidence>
<dbReference type="Gene3D" id="3.40.1410.10">
    <property type="entry name" value="Chorismate lyase-like"/>
    <property type="match status" value="1"/>
</dbReference>
<dbReference type="GO" id="GO:0003677">
    <property type="term" value="F:DNA binding"/>
    <property type="evidence" value="ECO:0007669"/>
    <property type="project" value="UniProtKB-KW"/>
</dbReference>
<comment type="caution">
    <text evidence="6">The sequence shown here is derived from an EMBL/GenBank/DDBJ whole genome shotgun (WGS) entry which is preliminary data.</text>
</comment>
<dbReference type="InterPro" id="IPR000524">
    <property type="entry name" value="Tscrpt_reg_HTH_GntR"/>
</dbReference>
<evidence type="ECO:0000313" key="6">
    <source>
        <dbReference type="EMBL" id="MQS00710.1"/>
    </source>
</evidence>
<dbReference type="CDD" id="cd07377">
    <property type="entry name" value="WHTH_GntR"/>
    <property type="match status" value="1"/>
</dbReference>
<accession>A0A5P0YLE1</accession>
<evidence type="ECO:0000313" key="5">
    <source>
        <dbReference type="EMBL" id="MBB1258306.1"/>
    </source>
</evidence>
<dbReference type="PROSITE" id="PS50949">
    <property type="entry name" value="HTH_GNTR"/>
    <property type="match status" value="1"/>
</dbReference>
<dbReference type="InterPro" id="IPR028978">
    <property type="entry name" value="Chorismate_lyase_/UTRA_dom_sf"/>
</dbReference>
<organism evidence="6 7">
    <name type="scientific">Streptomyces alkaliterrae</name>
    <dbReference type="NCBI Taxonomy" id="2213162"/>
    <lineage>
        <taxon>Bacteria</taxon>
        <taxon>Bacillati</taxon>
        <taxon>Actinomycetota</taxon>
        <taxon>Actinomycetes</taxon>
        <taxon>Kitasatosporales</taxon>
        <taxon>Streptomycetaceae</taxon>
        <taxon>Streptomyces</taxon>
    </lineage>
</organism>
<gene>
    <name evidence="6" type="ORF">FNX44_002190</name>
    <name evidence="5" type="ORF">H3147_05615</name>
</gene>
<dbReference type="PANTHER" id="PTHR44846">
    <property type="entry name" value="MANNOSYL-D-GLYCERATE TRANSPORT/METABOLISM SYSTEM REPRESSOR MNGR-RELATED"/>
    <property type="match status" value="1"/>
</dbReference>
<dbReference type="GO" id="GO:0003700">
    <property type="term" value="F:DNA-binding transcription factor activity"/>
    <property type="evidence" value="ECO:0007669"/>
    <property type="project" value="InterPro"/>
</dbReference>
<dbReference type="PRINTS" id="PR00035">
    <property type="entry name" value="HTHGNTR"/>
</dbReference>
<dbReference type="EMBL" id="JABJXA010000021">
    <property type="protein sequence ID" value="MBB1258306.1"/>
    <property type="molecule type" value="Genomic_DNA"/>
</dbReference>
<dbReference type="InterPro" id="IPR036390">
    <property type="entry name" value="WH_DNA-bd_sf"/>
</dbReference>
<dbReference type="InterPro" id="IPR011663">
    <property type="entry name" value="UTRA"/>
</dbReference>
<evidence type="ECO:0000259" key="4">
    <source>
        <dbReference type="PROSITE" id="PS50949"/>
    </source>
</evidence>
<dbReference type="Pfam" id="PF07702">
    <property type="entry name" value="UTRA"/>
    <property type="match status" value="1"/>
</dbReference>
<dbReference type="Gene3D" id="1.10.10.10">
    <property type="entry name" value="Winged helix-like DNA-binding domain superfamily/Winged helix DNA-binding domain"/>
    <property type="match status" value="1"/>
</dbReference>
<proteinExistence type="predicted"/>
<sequence>MRGYRDLADELRQRINGGEFRPGETLPRIVDLIDEYGLSRQTVRDAIGVLADEGLVVTMGKGGTIVRSRTRVRISLARYHRALQPGNPKGPWETACAEQGLDGQMKVVRVAREHGPLDVATLLGVPADTQLLYRRRHATIGTDDVVQVQQAWYPAHLADEAGLTADGKIVGGIYSALTAAGYPPTTASEQVDSRMPTASEAAQLKIGGKVPVLAVQRLTKGPDGRVLELLRATAAADRIQLAYDDLPLTADRTP</sequence>
<dbReference type="OrthoDB" id="3214900at2"/>
<dbReference type="InterPro" id="IPR050679">
    <property type="entry name" value="Bact_HTH_transcr_reg"/>
</dbReference>
<keyword evidence="7" id="KW-1185">Reference proteome</keyword>
<dbReference type="InterPro" id="IPR036388">
    <property type="entry name" value="WH-like_DNA-bd_sf"/>
</dbReference>
<reference evidence="8" key="2">
    <citation type="submission" date="2020-05" db="EMBL/GenBank/DDBJ databases">
        <title>Classification of alakaliphilic streptomycetes isolated from an alkaline soil next to Lonar Crater, India and a proposal for the recognition of Streptomyces alkaliterrae sp. nov.</title>
        <authorList>
            <person name="Golinska P."/>
        </authorList>
    </citation>
    <scope>NUCLEOTIDE SEQUENCE [LARGE SCALE GENOMIC DNA]</scope>
    <source>
        <strain evidence="8">OF8</strain>
    </source>
</reference>
<protein>
    <submittedName>
        <fullName evidence="5">GntR family transcriptional regulator</fullName>
    </submittedName>
    <submittedName>
        <fullName evidence="6">UTRA domain-containing protein</fullName>
    </submittedName>
</protein>
<keyword evidence="1" id="KW-0805">Transcription regulation</keyword>
<reference evidence="6 7" key="1">
    <citation type="submission" date="2019-10" db="EMBL/GenBank/DDBJ databases">
        <title>Streptomyces sp. nov., a novel actinobacterium isolated from alkaline environment.</title>
        <authorList>
            <person name="Golinska P."/>
        </authorList>
    </citation>
    <scope>NUCLEOTIDE SEQUENCE [LARGE SCALE GENOMIC DNA]</scope>
    <source>
        <strain evidence="6 7">OF1</strain>
    </source>
</reference>
<keyword evidence="3" id="KW-0804">Transcription</keyword>
<evidence type="ECO:0000313" key="8">
    <source>
        <dbReference type="Proteomes" id="UP000517765"/>
    </source>
</evidence>
<dbReference type="Pfam" id="PF00392">
    <property type="entry name" value="GntR"/>
    <property type="match status" value="1"/>
</dbReference>
<dbReference type="SMART" id="SM00866">
    <property type="entry name" value="UTRA"/>
    <property type="match status" value="1"/>
</dbReference>
<dbReference type="EMBL" id="VJYK02000010">
    <property type="protein sequence ID" value="MQS00710.1"/>
    <property type="molecule type" value="Genomic_DNA"/>
</dbReference>
<evidence type="ECO:0000256" key="1">
    <source>
        <dbReference type="ARBA" id="ARBA00023015"/>
    </source>
</evidence>
<keyword evidence="2" id="KW-0238">DNA-binding</keyword>
<dbReference type="SUPFAM" id="SSF46785">
    <property type="entry name" value="Winged helix' DNA-binding domain"/>
    <property type="match status" value="1"/>
</dbReference>
<dbReference type="AlphaFoldDB" id="A0A5P0YLE1"/>
<feature type="domain" description="HTH gntR-type" evidence="4">
    <location>
        <begin position="1"/>
        <end position="69"/>
    </location>
</feature>
<dbReference type="Proteomes" id="UP000517765">
    <property type="component" value="Unassembled WGS sequence"/>
</dbReference>
<evidence type="ECO:0000256" key="3">
    <source>
        <dbReference type="ARBA" id="ARBA00023163"/>
    </source>
</evidence>